<dbReference type="InterPro" id="IPR016187">
    <property type="entry name" value="CTDL_fold"/>
</dbReference>
<proteinExistence type="predicted"/>
<dbReference type="SMART" id="SM00034">
    <property type="entry name" value="CLECT"/>
    <property type="match status" value="2"/>
</dbReference>
<name>A0A7R8WE41_9CRUS</name>
<organism evidence="1">
    <name type="scientific">Cyprideis torosa</name>
    <dbReference type="NCBI Taxonomy" id="163714"/>
    <lineage>
        <taxon>Eukaryota</taxon>
        <taxon>Metazoa</taxon>
        <taxon>Ecdysozoa</taxon>
        <taxon>Arthropoda</taxon>
        <taxon>Crustacea</taxon>
        <taxon>Oligostraca</taxon>
        <taxon>Ostracoda</taxon>
        <taxon>Podocopa</taxon>
        <taxon>Podocopida</taxon>
        <taxon>Cytherocopina</taxon>
        <taxon>Cytheroidea</taxon>
        <taxon>Cytherideidae</taxon>
        <taxon>Cyprideis</taxon>
    </lineage>
</organism>
<accession>A0A7R8WE41</accession>
<dbReference type="OrthoDB" id="6331336at2759"/>
<dbReference type="AlphaFoldDB" id="A0A7R8WE41"/>
<reference evidence="1" key="1">
    <citation type="submission" date="2020-11" db="EMBL/GenBank/DDBJ databases">
        <authorList>
            <person name="Tran Van P."/>
        </authorList>
    </citation>
    <scope>NUCLEOTIDE SEQUENCE</scope>
</reference>
<sequence>MFLVLIVILAFFATCNATACDHPFTEVPGGKCLFNSRGVLRGTWEEGQRICAWLNQDAHLLEFRSLDEIQDLADHLDPVCLGYFEIDVPDFILTFALISRVFFRCCSSTGLTEERKPSSLRRLEILQWMDAPGHKELPIICEVPPRPKCPAVFTSVGESCYYLGNSSTTWSTAQEICRLLAPNGKLIELETLEEMYSINEFLTNNSPARDYWTGAEERDGEEEYSWTSSGKPVIITNWWGGKGGPDSNSNEGVYLRHNSLWRWASDPKTLTLYELCEADPAEL</sequence>
<dbReference type="SUPFAM" id="SSF56436">
    <property type="entry name" value="C-type lectin-like"/>
    <property type="match status" value="2"/>
</dbReference>
<dbReference type="InterPro" id="IPR001304">
    <property type="entry name" value="C-type_lectin-like"/>
</dbReference>
<dbReference type="PROSITE" id="PS50041">
    <property type="entry name" value="C_TYPE_LECTIN_2"/>
    <property type="match status" value="1"/>
</dbReference>
<dbReference type="PANTHER" id="PTHR22803">
    <property type="entry name" value="MANNOSE, PHOSPHOLIPASE, LECTIN RECEPTOR RELATED"/>
    <property type="match status" value="1"/>
</dbReference>
<dbReference type="InterPro" id="IPR050111">
    <property type="entry name" value="C-type_lectin/snaclec_domain"/>
</dbReference>
<dbReference type="EMBL" id="OB661989">
    <property type="protein sequence ID" value="CAD7229308.1"/>
    <property type="molecule type" value="Genomic_DNA"/>
</dbReference>
<dbReference type="InterPro" id="IPR016186">
    <property type="entry name" value="C-type_lectin-like/link_sf"/>
</dbReference>
<dbReference type="Pfam" id="PF00059">
    <property type="entry name" value="Lectin_C"/>
    <property type="match status" value="1"/>
</dbReference>
<dbReference type="Gene3D" id="3.10.100.10">
    <property type="entry name" value="Mannose-Binding Protein A, subunit A"/>
    <property type="match status" value="1"/>
</dbReference>
<gene>
    <name evidence="1" type="ORF">CTOB1V02_LOCUS7180</name>
</gene>
<dbReference type="CDD" id="cd00037">
    <property type="entry name" value="CLECT"/>
    <property type="match status" value="1"/>
</dbReference>
<evidence type="ECO:0000313" key="1">
    <source>
        <dbReference type="EMBL" id="CAD7229308.1"/>
    </source>
</evidence>
<protein>
    <submittedName>
        <fullName evidence="1">Uncharacterized protein</fullName>
    </submittedName>
</protein>